<feature type="signal peptide" evidence="3">
    <location>
        <begin position="1"/>
        <end position="19"/>
    </location>
</feature>
<dbReference type="Pfam" id="PF07495">
    <property type="entry name" value="Y_Y_Y"/>
    <property type="match status" value="1"/>
</dbReference>
<protein>
    <submittedName>
        <fullName evidence="5">Y_Y_Y domain-containing protein</fullName>
    </submittedName>
</protein>
<dbReference type="EMBL" id="FTOV01000005">
    <property type="protein sequence ID" value="SIT03058.1"/>
    <property type="molecule type" value="Genomic_DNA"/>
</dbReference>
<proteinExistence type="predicted"/>
<evidence type="ECO:0000259" key="4">
    <source>
        <dbReference type="Pfam" id="PF07495"/>
    </source>
</evidence>
<keyword evidence="2" id="KW-0812">Transmembrane</keyword>
<evidence type="ECO:0000256" key="2">
    <source>
        <dbReference type="SAM" id="Phobius"/>
    </source>
</evidence>
<name>A0A1N7NXP9_9FLAO</name>
<organism evidence="5 6">
    <name type="scientific">Chryseobacterium gambrini</name>
    <dbReference type="NCBI Taxonomy" id="373672"/>
    <lineage>
        <taxon>Bacteria</taxon>
        <taxon>Pseudomonadati</taxon>
        <taxon>Bacteroidota</taxon>
        <taxon>Flavobacteriia</taxon>
        <taxon>Flavobacteriales</taxon>
        <taxon>Weeksellaceae</taxon>
        <taxon>Chryseobacterium group</taxon>
        <taxon>Chryseobacterium</taxon>
    </lineage>
</organism>
<evidence type="ECO:0000256" key="3">
    <source>
        <dbReference type="SAM" id="SignalP"/>
    </source>
</evidence>
<dbReference type="AlphaFoldDB" id="A0A1N7NXP9"/>
<dbReference type="Gene3D" id="2.60.40.10">
    <property type="entry name" value="Immunoglobulins"/>
    <property type="match status" value="1"/>
</dbReference>
<feature type="chain" id="PRO_5012003710" evidence="3">
    <location>
        <begin position="20"/>
        <end position="898"/>
    </location>
</feature>
<gene>
    <name evidence="5" type="ORF">SAMN05421785_105196</name>
</gene>
<dbReference type="OrthoDB" id="1090267at2"/>
<evidence type="ECO:0000256" key="1">
    <source>
        <dbReference type="SAM" id="Coils"/>
    </source>
</evidence>
<sequence>MLKYFFVYFLLFLSFFSNAQSILEKGMPFVQNYLPESYGNHGKIWDIKSAKNGMIYMASEDGLLEFDGKTWGHFKSYRGYTRSLYVANDSTIYAGADMDFGIWKRNKFRKFTFTSLYPFKKKIGGVNEEFWGTYQIKNQMVFVSHQNIYIRSEKKLTKFSAKSRFSNSFFVNGRLFLADEKKGLFEYDGIQLKLLFSYPDKSSLDVSGVFFNGNSLRIITKDKGIFEWNNGRLIPIQLEVSSVLIKNKVFSFITLGTQYYAFGTILDGIYITDLNGKIIQHINKSKGLPNNTVLCMNYQKSGKLWLGLDYGISSVDIQNHITYFYSQDDDFGTGYTAAFKDDTFFLGSNQGLYFTDWNEMGNSGSGNFLRMVEGSEGQVWTLKNIDGNLYCGHDKGLFILEKNSLKKVNNEYGVSAITPFRKDYVLTGNYSGIFVYKKENNTLKFIKKLNLIVGAVSQIEVENDHTIWINIPNYGILRTTVDASFNAVNRQIFPDSNFKGNLPHIYNNNGKIKIVTSSEQYDFSYSNNTFSPASEKLQLPLINGKLSGFYIPQKLSAEYNFFPIYNGFALEKLNFQDKNRFSSRLIFTKAQMFNNMGNFDLEENQKLPYRFNNLRFVFSLPNEEGVEYQYFLDGFSKDWSVWNSENKIEFLGLKEGTYSFLVKAKIGNQISDVKTFTFRINPPWYRSLYSYAAYLLMIAGFFYFLKKYQENKLKKQKLELLKKEQNALREQAEKHRQEMFFEKQRQLENEKNNLKEEIKNKTIELATKAKEDEDKNRLLSTINEKILEIENNPNISKIRLGEIRRTLKTYLETDDHTFEIQMDELHQEFFKAMRKKFPNLSIYDLRLCAYLKIGLNSKEMADIFQVLPSSINVSRSRLRKKLGLKPEDDLFDFLNNFE</sequence>
<evidence type="ECO:0000313" key="6">
    <source>
        <dbReference type="Proteomes" id="UP000185781"/>
    </source>
</evidence>
<dbReference type="Proteomes" id="UP000185781">
    <property type="component" value="Unassembled WGS sequence"/>
</dbReference>
<dbReference type="SUPFAM" id="SSF63829">
    <property type="entry name" value="Calcium-dependent phosphotriesterase"/>
    <property type="match status" value="2"/>
</dbReference>
<dbReference type="InterPro" id="IPR015943">
    <property type="entry name" value="WD40/YVTN_repeat-like_dom_sf"/>
</dbReference>
<accession>A0A1N7NXP9</accession>
<dbReference type="Gene3D" id="2.130.10.10">
    <property type="entry name" value="YVTN repeat-like/Quinoprotein amine dehydrogenase"/>
    <property type="match status" value="2"/>
</dbReference>
<dbReference type="InterPro" id="IPR011123">
    <property type="entry name" value="Y_Y_Y"/>
</dbReference>
<keyword evidence="2" id="KW-0472">Membrane</keyword>
<keyword evidence="2" id="KW-1133">Transmembrane helix</keyword>
<feature type="domain" description="Two component regulator three Y" evidence="4">
    <location>
        <begin position="623"/>
        <end position="680"/>
    </location>
</feature>
<keyword evidence="3" id="KW-0732">Signal</keyword>
<dbReference type="InterPro" id="IPR013783">
    <property type="entry name" value="Ig-like_fold"/>
</dbReference>
<dbReference type="STRING" id="373672.SAMN05421785_105196"/>
<dbReference type="RefSeq" id="WP_076392915.1">
    <property type="nucleotide sequence ID" value="NZ_FTOV01000005.1"/>
</dbReference>
<keyword evidence="1" id="KW-0175">Coiled coil</keyword>
<reference evidence="5 6" key="1">
    <citation type="submission" date="2017-01" db="EMBL/GenBank/DDBJ databases">
        <authorList>
            <person name="Mah S.A."/>
            <person name="Swanson W.J."/>
            <person name="Moy G.W."/>
            <person name="Vacquier V.D."/>
        </authorList>
    </citation>
    <scope>NUCLEOTIDE SEQUENCE [LARGE SCALE GENOMIC DNA]</scope>
    <source>
        <strain evidence="5 6">DSM 18014</strain>
    </source>
</reference>
<feature type="transmembrane region" description="Helical" evidence="2">
    <location>
        <begin position="688"/>
        <end position="705"/>
    </location>
</feature>
<feature type="coiled-coil region" evidence="1">
    <location>
        <begin position="706"/>
        <end position="771"/>
    </location>
</feature>
<evidence type="ECO:0000313" key="5">
    <source>
        <dbReference type="EMBL" id="SIT03058.1"/>
    </source>
</evidence>